<dbReference type="AlphaFoldDB" id="A0A1I1RX26"/>
<evidence type="ECO:0008006" key="4">
    <source>
        <dbReference type="Google" id="ProtNLM"/>
    </source>
</evidence>
<protein>
    <recommendedName>
        <fullName evidence="4">DoxX-like family protein</fullName>
    </recommendedName>
</protein>
<sequence length="131" mass="13837">MQSIRPRSVTIAAWFLLISAALALAMSVASHGNPETAALMEQSALPISVQYVLSYGGLGLQIVCAFAILKGLAWGRLLYALWGGIGLLVGLFTSPIKLALIPGAVIFAVIVFLLFRSAANIYFAKDARASV</sequence>
<gene>
    <name evidence="2" type="ORF">SAMN04489710_101451</name>
</gene>
<keyword evidence="1" id="KW-1133">Transmembrane helix</keyword>
<evidence type="ECO:0000256" key="1">
    <source>
        <dbReference type="SAM" id="Phobius"/>
    </source>
</evidence>
<feature type="transmembrane region" description="Helical" evidence="1">
    <location>
        <begin position="76"/>
        <end position="93"/>
    </location>
</feature>
<keyword evidence="1" id="KW-0472">Membrane</keyword>
<keyword evidence="1" id="KW-0812">Transmembrane</keyword>
<dbReference type="EMBL" id="FOMQ01000001">
    <property type="protein sequence ID" value="SFD38886.1"/>
    <property type="molecule type" value="Genomic_DNA"/>
</dbReference>
<accession>A0A1I1RX26</accession>
<dbReference type="OrthoDB" id="8703156at2"/>
<dbReference type="Proteomes" id="UP000199517">
    <property type="component" value="Unassembled WGS sequence"/>
</dbReference>
<reference evidence="3" key="1">
    <citation type="submission" date="2016-10" db="EMBL/GenBank/DDBJ databases">
        <authorList>
            <person name="Varghese N."/>
            <person name="Submissions S."/>
        </authorList>
    </citation>
    <scope>NUCLEOTIDE SEQUENCE [LARGE SCALE GENOMIC DNA]</scope>
    <source>
        <strain evidence="3">DSM 7481</strain>
    </source>
</reference>
<organism evidence="2 3">
    <name type="scientific">Paracidovorax konjaci</name>
    <dbReference type="NCBI Taxonomy" id="32040"/>
    <lineage>
        <taxon>Bacteria</taxon>
        <taxon>Pseudomonadati</taxon>
        <taxon>Pseudomonadota</taxon>
        <taxon>Betaproteobacteria</taxon>
        <taxon>Burkholderiales</taxon>
        <taxon>Comamonadaceae</taxon>
        <taxon>Paracidovorax</taxon>
    </lineage>
</organism>
<feature type="transmembrane region" description="Helical" evidence="1">
    <location>
        <begin position="49"/>
        <end position="69"/>
    </location>
</feature>
<keyword evidence="3" id="KW-1185">Reference proteome</keyword>
<name>A0A1I1RX26_9BURK</name>
<feature type="transmembrane region" description="Helical" evidence="1">
    <location>
        <begin position="99"/>
        <end position="123"/>
    </location>
</feature>
<evidence type="ECO:0000313" key="3">
    <source>
        <dbReference type="Proteomes" id="UP000199517"/>
    </source>
</evidence>
<proteinExistence type="predicted"/>
<evidence type="ECO:0000313" key="2">
    <source>
        <dbReference type="EMBL" id="SFD38886.1"/>
    </source>
</evidence>